<sequence length="281" mass="28795">MTDTPRTTRADLGGPAEPPAKPTKSRSRAKTPTTSEVTTRLGPTDPGRTSSEAETDRPAAEATARATPKAARRAAPAKPRPSTKAAAAKSSAAPARPDASTTAVPAAADPTGNPTTVTTTEDRASTTATATSSATAAAWVGWHLSDSALDDHREQFVRAYLRHRVGAKLGAFERGGRRYAVAKRWTTGLTVLLYTAAAAAGAVAVADPGRRALWGFLATVAAALATAVAAYEAAFSFRAQARRSASGAAVLNLLQAHGAPSGTGGVAAFRTEVESVLRHSD</sequence>
<evidence type="ECO:0000256" key="2">
    <source>
        <dbReference type="SAM" id="Phobius"/>
    </source>
</evidence>
<dbReference type="RefSeq" id="WP_184667597.1">
    <property type="nucleotide sequence ID" value="NZ_BAABAI010000031.1"/>
</dbReference>
<dbReference type="EMBL" id="JACHJS010000001">
    <property type="protein sequence ID" value="MBB4964526.1"/>
    <property type="molecule type" value="Genomic_DNA"/>
</dbReference>
<keyword evidence="2" id="KW-0472">Membrane</keyword>
<comment type="caution">
    <text evidence="3">The sequence shown here is derived from an EMBL/GenBank/DDBJ whole genome shotgun (WGS) entry which is preliminary data.</text>
</comment>
<organism evidence="3 4">
    <name type="scientific">Saccharothrix violaceirubra</name>
    <dbReference type="NCBI Taxonomy" id="413306"/>
    <lineage>
        <taxon>Bacteria</taxon>
        <taxon>Bacillati</taxon>
        <taxon>Actinomycetota</taxon>
        <taxon>Actinomycetes</taxon>
        <taxon>Pseudonocardiales</taxon>
        <taxon>Pseudonocardiaceae</taxon>
        <taxon>Saccharothrix</taxon>
    </lineage>
</organism>
<dbReference type="Proteomes" id="UP000542674">
    <property type="component" value="Unassembled WGS sequence"/>
</dbReference>
<evidence type="ECO:0000313" key="4">
    <source>
        <dbReference type="Proteomes" id="UP000542674"/>
    </source>
</evidence>
<keyword evidence="2" id="KW-1133">Transmembrane helix</keyword>
<name>A0A7W7T1G4_9PSEU</name>
<feature type="transmembrane region" description="Helical" evidence="2">
    <location>
        <begin position="212"/>
        <end position="234"/>
    </location>
</feature>
<proteinExistence type="predicted"/>
<keyword evidence="2" id="KW-0812">Transmembrane</keyword>
<dbReference type="AlphaFoldDB" id="A0A7W7T1G4"/>
<evidence type="ECO:0000256" key="1">
    <source>
        <dbReference type="SAM" id="MobiDB-lite"/>
    </source>
</evidence>
<reference evidence="3 4" key="1">
    <citation type="submission" date="2020-08" db="EMBL/GenBank/DDBJ databases">
        <title>Sequencing the genomes of 1000 actinobacteria strains.</title>
        <authorList>
            <person name="Klenk H.-P."/>
        </authorList>
    </citation>
    <scope>NUCLEOTIDE SEQUENCE [LARGE SCALE GENOMIC DNA]</scope>
    <source>
        <strain evidence="3 4">DSM 45084</strain>
    </source>
</reference>
<evidence type="ECO:0008006" key="5">
    <source>
        <dbReference type="Google" id="ProtNLM"/>
    </source>
</evidence>
<feature type="transmembrane region" description="Helical" evidence="2">
    <location>
        <begin position="185"/>
        <end position="206"/>
    </location>
</feature>
<feature type="compositionally biased region" description="Low complexity" evidence="1">
    <location>
        <begin position="60"/>
        <end position="103"/>
    </location>
</feature>
<evidence type="ECO:0000313" key="3">
    <source>
        <dbReference type="EMBL" id="MBB4964526.1"/>
    </source>
</evidence>
<gene>
    <name evidence="3" type="ORF">F4559_001885</name>
</gene>
<feature type="region of interest" description="Disordered" evidence="1">
    <location>
        <begin position="1"/>
        <end position="130"/>
    </location>
</feature>
<accession>A0A7W7T1G4</accession>
<keyword evidence="4" id="KW-1185">Reference proteome</keyword>
<protein>
    <recommendedName>
        <fullName evidence="5">SMODS and SLOG-associating 2TM effector domain-containing protein</fullName>
    </recommendedName>
</protein>
<feature type="compositionally biased region" description="Low complexity" evidence="1">
    <location>
        <begin position="115"/>
        <end position="130"/>
    </location>
</feature>